<dbReference type="EMBL" id="MU276329">
    <property type="protein sequence ID" value="KAI0039268.1"/>
    <property type="molecule type" value="Genomic_DNA"/>
</dbReference>
<keyword evidence="2" id="KW-1185">Reference proteome</keyword>
<reference evidence="1" key="1">
    <citation type="submission" date="2021-02" db="EMBL/GenBank/DDBJ databases">
        <authorList>
            <consortium name="DOE Joint Genome Institute"/>
            <person name="Ahrendt S."/>
            <person name="Looney B.P."/>
            <person name="Miyauchi S."/>
            <person name="Morin E."/>
            <person name="Drula E."/>
            <person name="Courty P.E."/>
            <person name="Chicoki N."/>
            <person name="Fauchery L."/>
            <person name="Kohler A."/>
            <person name="Kuo A."/>
            <person name="Labutti K."/>
            <person name="Pangilinan J."/>
            <person name="Lipzen A."/>
            <person name="Riley R."/>
            <person name="Andreopoulos W."/>
            <person name="He G."/>
            <person name="Johnson J."/>
            <person name="Barry K.W."/>
            <person name="Grigoriev I.V."/>
            <person name="Nagy L."/>
            <person name="Hibbett D."/>
            <person name="Henrissat B."/>
            <person name="Matheny P.B."/>
            <person name="Labbe J."/>
            <person name="Martin F."/>
        </authorList>
    </citation>
    <scope>NUCLEOTIDE SEQUENCE</scope>
    <source>
        <strain evidence="1">FP105234-sp</strain>
    </source>
</reference>
<comment type="caution">
    <text evidence="1">The sequence shown here is derived from an EMBL/GenBank/DDBJ whole genome shotgun (WGS) entry which is preliminary data.</text>
</comment>
<name>A0ACB8R5G7_9AGAM</name>
<proteinExistence type="predicted"/>
<evidence type="ECO:0000313" key="1">
    <source>
        <dbReference type="EMBL" id="KAI0039268.1"/>
    </source>
</evidence>
<evidence type="ECO:0000313" key="2">
    <source>
        <dbReference type="Proteomes" id="UP000814033"/>
    </source>
</evidence>
<sequence length="151" mass="16865">MSTLTPAGRCPRKGPPSYSQSDITVLRAIPRHLYSSPASQRARTTKFHTKHSCLAMEISFEDIFLANAERPLSSPDSVTSRQAREVAQCVVIERMDGLNLHSSSPDFASAHAHLSVLFAHEWFFHCPLRLHNDLGFLAPLQLCRSPRSLEV</sequence>
<reference evidence="1" key="2">
    <citation type="journal article" date="2022" name="New Phytol.">
        <title>Evolutionary transition to the ectomycorrhizal habit in the genomes of a hyperdiverse lineage of mushroom-forming fungi.</title>
        <authorList>
            <person name="Looney B."/>
            <person name="Miyauchi S."/>
            <person name="Morin E."/>
            <person name="Drula E."/>
            <person name="Courty P.E."/>
            <person name="Kohler A."/>
            <person name="Kuo A."/>
            <person name="LaButti K."/>
            <person name="Pangilinan J."/>
            <person name="Lipzen A."/>
            <person name="Riley R."/>
            <person name="Andreopoulos W."/>
            <person name="He G."/>
            <person name="Johnson J."/>
            <person name="Nolan M."/>
            <person name="Tritt A."/>
            <person name="Barry K.W."/>
            <person name="Grigoriev I.V."/>
            <person name="Nagy L.G."/>
            <person name="Hibbett D."/>
            <person name="Henrissat B."/>
            <person name="Matheny P.B."/>
            <person name="Labbe J."/>
            <person name="Martin F.M."/>
        </authorList>
    </citation>
    <scope>NUCLEOTIDE SEQUENCE</scope>
    <source>
        <strain evidence="1">FP105234-sp</strain>
    </source>
</reference>
<gene>
    <name evidence="1" type="ORF">FA95DRAFT_1042716</name>
</gene>
<dbReference type="Proteomes" id="UP000814033">
    <property type="component" value="Unassembled WGS sequence"/>
</dbReference>
<protein>
    <submittedName>
        <fullName evidence="1">Uncharacterized protein</fullName>
    </submittedName>
</protein>
<accession>A0ACB8R5G7</accession>
<organism evidence="1 2">
    <name type="scientific">Auriscalpium vulgare</name>
    <dbReference type="NCBI Taxonomy" id="40419"/>
    <lineage>
        <taxon>Eukaryota</taxon>
        <taxon>Fungi</taxon>
        <taxon>Dikarya</taxon>
        <taxon>Basidiomycota</taxon>
        <taxon>Agaricomycotina</taxon>
        <taxon>Agaricomycetes</taxon>
        <taxon>Russulales</taxon>
        <taxon>Auriscalpiaceae</taxon>
        <taxon>Auriscalpium</taxon>
    </lineage>
</organism>